<feature type="DNA-binding region" description="H-T-H motif" evidence="2">
    <location>
        <begin position="55"/>
        <end position="74"/>
    </location>
</feature>
<evidence type="ECO:0000256" key="3">
    <source>
        <dbReference type="SAM" id="MobiDB-lite"/>
    </source>
</evidence>
<dbReference type="InterPro" id="IPR009057">
    <property type="entry name" value="Homeodomain-like_sf"/>
</dbReference>
<dbReference type="GO" id="GO:0003700">
    <property type="term" value="F:DNA-binding transcription factor activity"/>
    <property type="evidence" value="ECO:0007669"/>
    <property type="project" value="TreeGrafter"/>
</dbReference>
<dbReference type="InterPro" id="IPR023772">
    <property type="entry name" value="DNA-bd_HTH_TetR-type_CS"/>
</dbReference>
<comment type="caution">
    <text evidence="5">The sequence shown here is derived from an EMBL/GenBank/DDBJ whole genome shotgun (WGS) entry which is preliminary data.</text>
</comment>
<name>A0A9Q2NP91_9RHOB</name>
<dbReference type="Pfam" id="PF00440">
    <property type="entry name" value="TetR_N"/>
    <property type="match status" value="1"/>
</dbReference>
<accession>A0A9Q2NP91</accession>
<dbReference type="PANTHER" id="PTHR30055">
    <property type="entry name" value="HTH-TYPE TRANSCRIPTIONAL REGULATOR RUTR"/>
    <property type="match status" value="1"/>
</dbReference>
<feature type="compositionally biased region" description="Low complexity" evidence="3">
    <location>
        <begin position="9"/>
        <end position="25"/>
    </location>
</feature>
<dbReference type="Proteomes" id="UP000809337">
    <property type="component" value="Unassembled WGS sequence"/>
</dbReference>
<dbReference type="InterPro" id="IPR050109">
    <property type="entry name" value="HTH-type_TetR-like_transc_reg"/>
</dbReference>
<evidence type="ECO:0000259" key="4">
    <source>
        <dbReference type="PROSITE" id="PS50977"/>
    </source>
</evidence>
<evidence type="ECO:0000313" key="6">
    <source>
        <dbReference type="Proteomes" id="UP000809337"/>
    </source>
</evidence>
<feature type="region of interest" description="Disordered" evidence="3">
    <location>
        <begin position="1"/>
        <end position="29"/>
    </location>
</feature>
<keyword evidence="1 2" id="KW-0238">DNA-binding</keyword>
<dbReference type="SUPFAM" id="SSF46689">
    <property type="entry name" value="Homeodomain-like"/>
    <property type="match status" value="1"/>
</dbReference>
<dbReference type="PRINTS" id="PR00455">
    <property type="entry name" value="HTHTETR"/>
</dbReference>
<evidence type="ECO:0000256" key="2">
    <source>
        <dbReference type="PROSITE-ProRule" id="PRU00335"/>
    </source>
</evidence>
<dbReference type="Gene3D" id="1.10.357.10">
    <property type="entry name" value="Tetracycline Repressor, domain 2"/>
    <property type="match status" value="1"/>
</dbReference>
<protein>
    <submittedName>
        <fullName evidence="5">TetR/AcrR family transcriptional regulator</fullName>
    </submittedName>
</protein>
<dbReference type="GO" id="GO:0000976">
    <property type="term" value="F:transcription cis-regulatory region binding"/>
    <property type="evidence" value="ECO:0007669"/>
    <property type="project" value="TreeGrafter"/>
</dbReference>
<evidence type="ECO:0000313" key="5">
    <source>
        <dbReference type="EMBL" id="MBM2355048.1"/>
    </source>
</evidence>
<reference evidence="5" key="1">
    <citation type="submission" date="2021-01" db="EMBL/GenBank/DDBJ databases">
        <title>Diatom-associated Roseobacters Show Island Model of Population Structure.</title>
        <authorList>
            <person name="Qu L."/>
            <person name="Feng X."/>
            <person name="Chen Y."/>
            <person name="Li L."/>
            <person name="Wang X."/>
            <person name="Hu Z."/>
            <person name="Wang H."/>
            <person name="Luo H."/>
        </authorList>
    </citation>
    <scope>NUCLEOTIDE SEQUENCE</scope>
    <source>
        <strain evidence="5">SM26-45</strain>
    </source>
</reference>
<proteinExistence type="predicted"/>
<dbReference type="PROSITE" id="PS01081">
    <property type="entry name" value="HTH_TETR_1"/>
    <property type="match status" value="1"/>
</dbReference>
<dbReference type="RefSeq" id="WP_231034089.1">
    <property type="nucleotide sequence ID" value="NZ_JAJNGX010000005.1"/>
</dbReference>
<dbReference type="PANTHER" id="PTHR30055:SF146">
    <property type="entry name" value="HTH-TYPE TRANSCRIPTIONAL DUAL REGULATOR CECR"/>
    <property type="match status" value="1"/>
</dbReference>
<sequence length="239" mass="26408">MDKSKLPPQTADETAQDTGAAGATGLRTRQKARRREQILAEAKALFAETGVDAVTMAEIAEAAGVSTPTVFNYFGNKDGILIALITEGTQKARNNSKVLKPRTDVDFVTTLLAVFMDISVETMAIASKRIWRYAHAASTRHPTTEFARAFKEVDKALLDLTEDILSQYTLTLANGTHGDVRHIAHLFFDVWFSTFQDFIQSPDMAVDTHCDQLRARFAPLCQMIFAPDFLTAPTLSHAR</sequence>
<feature type="domain" description="HTH tetR-type" evidence="4">
    <location>
        <begin position="32"/>
        <end position="92"/>
    </location>
</feature>
<gene>
    <name evidence="5" type="ORF">JQX14_10885</name>
</gene>
<dbReference type="InterPro" id="IPR001647">
    <property type="entry name" value="HTH_TetR"/>
</dbReference>
<dbReference type="EMBL" id="JAFBWN010000005">
    <property type="protein sequence ID" value="MBM2355048.1"/>
    <property type="molecule type" value="Genomic_DNA"/>
</dbReference>
<dbReference type="PROSITE" id="PS50977">
    <property type="entry name" value="HTH_TETR_2"/>
    <property type="match status" value="1"/>
</dbReference>
<organism evidence="5 6">
    <name type="scientific">Pseudosulfitobacter pseudonitzschiae</name>
    <dbReference type="NCBI Taxonomy" id="1402135"/>
    <lineage>
        <taxon>Bacteria</taxon>
        <taxon>Pseudomonadati</taxon>
        <taxon>Pseudomonadota</taxon>
        <taxon>Alphaproteobacteria</taxon>
        <taxon>Rhodobacterales</taxon>
        <taxon>Roseobacteraceae</taxon>
        <taxon>Pseudosulfitobacter</taxon>
    </lineage>
</organism>
<dbReference type="AlphaFoldDB" id="A0A9Q2NP91"/>
<evidence type="ECO:0000256" key="1">
    <source>
        <dbReference type="ARBA" id="ARBA00023125"/>
    </source>
</evidence>